<dbReference type="SFLD" id="SFLDG00358">
    <property type="entry name" value="Main_(cytGST)"/>
    <property type="match status" value="1"/>
</dbReference>
<sequence length="188" mass="20952">MKLKVYADRMSQPSRAILIFCKVNGIDFEEIHIELSKRQHLSPEFQAINPFKKVPAIVDGRFKLFESHAILIYLASAFPGVAHHWYPADVSRRARIQAVLDWHHLNLRRGAAGFVLNTVLAPLLGLPLNKQAAAEAEKVLISSLSTIENIWLKDDGLYLLGGFRPSIADLSLVCEIMQLQVNVALGSS</sequence>
<reference evidence="3 5" key="2">
    <citation type="journal article" date="2014" name="BMC Genomics">
        <title>An improved genome release (version Mt4.0) for the model legume Medicago truncatula.</title>
        <authorList>
            <person name="Tang H."/>
            <person name="Krishnakumar V."/>
            <person name="Bidwell S."/>
            <person name="Rosen B."/>
            <person name="Chan A."/>
            <person name="Zhou S."/>
            <person name="Gentzbittel L."/>
            <person name="Childs K.L."/>
            <person name="Yandell M."/>
            <person name="Gundlach H."/>
            <person name="Mayer K.F."/>
            <person name="Schwartz D.C."/>
            <person name="Town C.D."/>
        </authorList>
    </citation>
    <scope>GENOME REANNOTATION</scope>
    <source>
        <strain evidence="3">A17</strain>
        <strain evidence="4 5">cv. Jemalong A17</strain>
    </source>
</reference>
<dbReference type="Gene3D" id="3.40.30.10">
    <property type="entry name" value="Glutaredoxin"/>
    <property type="match status" value="1"/>
</dbReference>
<name>G7LI04_MEDTR</name>
<dbReference type="InterPro" id="IPR004045">
    <property type="entry name" value="Glutathione_S-Trfase_N"/>
</dbReference>
<dbReference type="PANTHER" id="PTHR44750">
    <property type="entry name" value="GLUTATHIONE S-TRANSFERASE T1-RELATED"/>
    <property type="match status" value="1"/>
</dbReference>
<dbReference type="InterPro" id="IPR043377">
    <property type="entry name" value="GSTT1/2/3"/>
</dbReference>
<dbReference type="OrthoDB" id="422574at2759"/>
<dbReference type="PANTHER" id="PTHR44750:SF1">
    <property type="entry name" value="GLUTATHIONE S-TRANSFERASE T1-RELATED"/>
    <property type="match status" value="1"/>
</dbReference>
<dbReference type="InterPro" id="IPR036249">
    <property type="entry name" value="Thioredoxin-like_sf"/>
</dbReference>
<evidence type="ECO:0000313" key="4">
    <source>
        <dbReference type="EnsemblPlants" id="AET05001"/>
    </source>
</evidence>
<dbReference type="Proteomes" id="UP000002051">
    <property type="component" value="Chromosome 8"/>
</dbReference>
<dbReference type="SFLD" id="SFLDS00019">
    <property type="entry name" value="Glutathione_Transferase_(cytos"/>
    <property type="match status" value="1"/>
</dbReference>
<feature type="domain" description="GST C-terminal" evidence="2">
    <location>
        <begin position="89"/>
        <end position="188"/>
    </location>
</feature>
<dbReference type="SUPFAM" id="SSF47616">
    <property type="entry name" value="GST C-terminal domain-like"/>
    <property type="match status" value="1"/>
</dbReference>
<dbReference type="EMBL" id="CM001224">
    <property type="protein sequence ID" value="AET05001.1"/>
    <property type="molecule type" value="Genomic_DNA"/>
</dbReference>
<proteinExistence type="predicted"/>
<dbReference type="FunFam" id="3.40.30.10:FF:000176">
    <property type="entry name" value="Glutathione S-transferase theta-1"/>
    <property type="match status" value="1"/>
</dbReference>
<dbReference type="InterPro" id="IPR036282">
    <property type="entry name" value="Glutathione-S-Trfase_C_sf"/>
</dbReference>
<reference evidence="4" key="3">
    <citation type="submission" date="2015-04" db="UniProtKB">
        <authorList>
            <consortium name="EnsemblPlants"/>
        </authorList>
    </citation>
    <scope>IDENTIFICATION</scope>
    <source>
        <strain evidence="4">cv. Jemalong A17</strain>
    </source>
</reference>
<dbReference type="CDD" id="cd03050">
    <property type="entry name" value="GST_N_Theta"/>
    <property type="match status" value="1"/>
</dbReference>
<dbReference type="PROSITE" id="PS50404">
    <property type="entry name" value="GST_NTER"/>
    <property type="match status" value="1"/>
</dbReference>
<dbReference type="SUPFAM" id="SSF52833">
    <property type="entry name" value="Thioredoxin-like"/>
    <property type="match status" value="1"/>
</dbReference>
<organism evidence="3 5">
    <name type="scientific">Medicago truncatula</name>
    <name type="common">Barrel medic</name>
    <name type="synonym">Medicago tribuloides</name>
    <dbReference type="NCBI Taxonomy" id="3880"/>
    <lineage>
        <taxon>Eukaryota</taxon>
        <taxon>Viridiplantae</taxon>
        <taxon>Streptophyta</taxon>
        <taxon>Embryophyta</taxon>
        <taxon>Tracheophyta</taxon>
        <taxon>Spermatophyta</taxon>
        <taxon>Magnoliopsida</taxon>
        <taxon>eudicotyledons</taxon>
        <taxon>Gunneridae</taxon>
        <taxon>Pentapetalae</taxon>
        <taxon>rosids</taxon>
        <taxon>fabids</taxon>
        <taxon>Fabales</taxon>
        <taxon>Fabaceae</taxon>
        <taxon>Papilionoideae</taxon>
        <taxon>50 kb inversion clade</taxon>
        <taxon>NPAAA clade</taxon>
        <taxon>Hologalegina</taxon>
        <taxon>IRL clade</taxon>
        <taxon>Trifolieae</taxon>
        <taxon>Medicago</taxon>
    </lineage>
</organism>
<dbReference type="Pfam" id="PF02798">
    <property type="entry name" value="GST_N"/>
    <property type="match status" value="1"/>
</dbReference>
<dbReference type="PROSITE" id="PS50405">
    <property type="entry name" value="GST_CTER"/>
    <property type="match status" value="1"/>
</dbReference>
<evidence type="ECO:0000313" key="3">
    <source>
        <dbReference type="EMBL" id="AET05001.1"/>
    </source>
</evidence>
<protein>
    <submittedName>
        <fullName evidence="3">Glutathione S-transferase theta</fullName>
    </submittedName>
</protein>
<gene>
    <name evidence="4" type="primary">11437562</name>
    <name evidence="3" type="ordered locus">MTR_8g098420</name>
</gene>
<evidence type="ECO:0000259" key="2">
    <source>
        <dbReference type="PROSITE" id="PS50405"/>
    </source>
</evidence>
<reference evidence="3 5" key="1">
    <citation type="journal article" date="2011" name="Nature">
        <title>The Medicago genome provides insight into the evolution of rhizobial symbioses.</title>
        <authorList>
            <person name="Young N.D."/>
            <person name="Debelle F."/>
            <person name="Oldroyd G.E."/>
            <person name="Geurts R."/>
            <person name="Cannon S.B."/>
            <person name="Udvardi M.K."/>
            <person name="Benedito V.A."/>
            <person name="Mayer K.F."/>
            <person name="Gouzy J."/>
            <person name="Schoof H."/>
            <person name="Van de Peer Y."/>
            <person name="Proost S."/>
            <person name="Cook D.R."/>
            <person name="Meyers B.C."/>
            <person name="Spannagl M."/>
            <person name="Cheung F."/>
            <person name="De Mita S."/>
            <person name="Krishnakumar V."/>
            <person name="Gundlach H."/>
            <person name="Zhou S."/>
            <person name="Mudge J."/>
            <person name="Bharti A.K."/>
            <person name="Murray J.D."/>
            <person name="Naoumkina M.A."/>
            <person name="Rosen B."/>
            <person name="Silverstein K.A."/>
            <person name="Tang H."/>
            <person name="Rombauts S."/>
            <person name="Zhao P.X."/>
            <person name="Zhou P."/>
            <person name="Barbe V."/>
            <person name="Bardou P."/>
            <person name="Bechner M."/>
            <person name="Bellec A."/>
            <person name="Berger A."/>
            <person name="Berges H."/>
            <person name="Bidwell S."/>
            <person name="Bisseling T."/>
            <person name="Choisne N."/>
            <person name="Couloux A."/>
            <person name="Denny R."/>
            <person name="Deshpande S."/>
            <person name="Dai X."/>
            <person name="Doyle J.J."/>
            <person name="Dudez A.M."/>
            <person name="Farmer A.D."/>
            <person name="Fouteau S."/>
            <person name="Franken C."/>
            <person name="Gibelin C."/>
            <person name="Gish J."/>
            <person name="Goldstein S."/>
            <person name="Gonzalez A.J."/>
            <person name="Green P.J."/>
            <person name="Hallab A."/>
            <person name="Hartog M."/>
            <person name="Hua A."/>
            <person name="Humphray S.J."/>
            <person name="Jeong D.H."/>
            <person name="Jing Y."/>
            <person name="Jocker A."/>
            <person name="Kenton S.M."/>
            <person name="Kim D.J."/>
            <person name="Klee K."/>
            <person name="Lai H."/>
            <person name="Lang C."/>
            <person name="Lin S."/>
            <person name="Macmil S.L."/>
            <person name="Magdelenat G."/>
            <person name="Matthews L."/>
            <person name="McCorrison J."/>
            <person name="Monaghan E.L."/>
            <person name="Mun J.H."/>
            <person name="Najar F.Z."/>
            <person name="Nicholson C."/>
            <person name="Noirot C."/>
            <person name="O'Bleness M."/>
            <person name="Paule C.R."/>
            <person name="Poulain J."/>
            <person name="Prion F."/>
            <person name="Qin B."/>
            <person name="Qu C."/>
            <person name="Retzel E.F."/>
            <person name="Riddle C."/>
            <person name="Sallet E."/>
            <person name="Samain S."/>
            <person name="Samson N."/>
            <person name="Sanders I."/>
            <person name="Saurat O."/>
            <person name="Scarpelli C."/>
            <person name="Schiex T."/>
            <person name="Segurens B."/>
            <person name="Severin A.J."/>
            <person name="Sherrier D.J."/>
            <person name="Shi R."/>
            <person name="Sims S."/>
            <person name="Singer S.R."/>
            <person name="Sinharoy S."/>
            <person name="Sterck L."/>
            <person name="Viollet A."/>
            <person name="Wang B.B."/>
            <person name="Wang K."/>
            <person name="Wang M."/>
            <person name="Wang X."/>
            <person name="Warfsmann J."/>
            <person name="Weissenbach J."/>
            <person name="White D.D."/>
            <person name="White J.D."/>
            <person name="Wiley G.B."/>
            <person name="Wincker P."/>
            <person name="Xing Y."/>
            <person name="Yang L."/>
            <person name="Yao Z."/>
            <person name="Ying F."/>
            <person name="Zhai J."/>
            <person name="Zhou L."/>
            <person name="Zuber A."/>
            <person name="Denarie J."/>
            <person name="Dixon R.A."/>
            <person name="May G.D."/>
            <person name="Schwartz D.C."/>
            <person name="Rogers J."/>
            <person name="Quetier F."/>
            <person name="Town C.D."/>
            <person name="Roe B.A."/>
        </authorList>
    </citation>
    <scope>NUCLEOTIDE SEQUENCE [LARGE SCALE GENOMIC DNA]</scope>
    <source>
        <strain evidence="3">A17</strain>
        <strain evidence="4 5">cv. Jemalong A17</strain>
    </source>
</reference>
<dbReference type="EnsemblPlants" id="AET05001">
    <property type="protein sequence ID" value="AET05001"/>
    <property type="gene ID" value="MTR_8g098420"/>
</dbReference>
<keyword evidence="5" id="KW-1185">Reference proteome</keyword>
<dbReference type="InterPro" id="IPR040075">
    <property type="entry name" value="GST_N_Theta"/>
</dbReference>
<dbReference type="InterPro" id="IPR010987">
    <property type="entry name" value="Glutathione-S-Trfase_C-like"/>
</dbReference>
<dbReference type="AlphaFoldDB" id="G7LI04"/>
<evidence type="ECO:0000259" key="1">
    <source>
        <dbReference type="PROSITE" id="PS50404"/>
    </source>
</evidence>
<dbReference type="InterPro" id="IPR040079">
    <property type="entry name" value="Glutathione_S-Trfase"/>
</dbReference>
<feature type="domain" description="GST N-terminal" evidence="1">
    <location>
        <begin position="1"/>
        <end position="82"/>
    </location>
</feature>
<dbReference type="HOGENOM" id="CLU_011226_2_0_1"/>
<evidence type="ECO:0000313" key="5">
    <source>
        <dbReference type="Proteomes" id="UP000002051"/>
    </source>
</evidence>
<accession>G7LI04</accession>
<dbReference type="Gene3D" id="1.20.1050.10">
    <property type="match status" value="1"/>
</dbReference>